<protein>
    <submittedName>
        <fullName evidence="1">Uncharacterized protein</fullName>
    </submittedName>
</protein>
<accession>A0AAN8WRN3</accession>
<comment type="caution">
    <text evidence="1">The sequence shown here is derived from an EMBL/GenBank/DDBJ whole genome shotgun (WGS) entry which is preliminary data.</text>
</comment>
<proteinExistence type="predicted"/>
<sequence>MRSFLASEMECVGCFVNYIHLYTNAIISFIRGVWLEQSKKLDPLWEKNTKEGIPSPLASRHLIDFYDTQGSTKEGSLQAHG</sequence>
<organism evidence="1 2">
    <name type="scientific">Halocaridina rubra</name>
    <name type="common">Hawaiian red shrimp</name>
    <dbReference type="NCBI Taxonomy" id="373956"/>
    <lineage>
        <taxon>Eukaryota</taxon>
        <taxon>Metazoa</taxon>
        <taxon>Ecdysozoa</taxon>
        <taxon>Arthropoda</taxon>
        <taxon>Crustacea</taxon>
        <taxon>Multicrustacea</taxon>
        <taxon>Malacostraca</taxon>
        <taxon>Eumalacostraca</taxon>
        <taxon>Eucarida</taxon>
        <taxon>Decapoda</taxon>
        <taxon>Pleocyemata</taxon>
        <taxon>Caridea</taxon>
        <taxon>Atyoidea</taxon>
        <taxon>Atyidae</taxon>
        <taxon>Halocaridina</taxon>
    </lineage>
</organism>
<dbReference type="EMBL" id="JAXCGZ010019356">
    <property type="protein sequence ID" value="KAK7066194.1"/>
    <property type="molecule type" value="Genomic_DNA"/>
</dbReference>
<evidence type="ECO:0000313" key="2">
    <source>
        <dbReference type="Proteomes" id="UP001381693"/>
    </source>
</evidence>
<evidence type="ECO:0000313" key="1">
    <source>
        <dbReference type="EMBL" id="KAK7066194.1"/>
    </source>
</evidence>
<keyword evidence="2" id="KW-1185">Reference proteome</keyword>
<reference evidence="1 2" key="1">
    <citation type="submission" date="2023-11" db="EMBL/GenBank/DDBJ databases">
        <title>Halocaridina rubra genome assembly.</title>
        <authorList>
            <person name="Smith C."/>
        </authorList>
    </citation>
    <scope>NUCLEOTIDE SEQUENCE [LARGE SCALE GENOMIC DNA]</scope>
    <source>
        <strain evidence="1">EP-1</strain>
        <tissue evidence="1">Whole</tissue>
    </source>
</reference>
<name>A0AAN8WRN3_HALRR</name>
<dbReference type="Proteomes" id="UP001381693">
    <property type="component" value="Unassembled WGS sequence"/>
</dbReference>
<gene>
    <name evidence="1" type="ORF">SK128_015495</name>
</gene>
<dbReference type="AlphaFoldDB" id="A0AAN8WRN3"/>